<dbReference type="PANTHER" id="PTHR46411">
    <property type="entry name" value="FAMILY ATPASE, PUTATIVE-RELATED"/>
    <property type="match status" value="1"/>
</dbReference>
<evidence type="ECO:0000313" key="3">
    <source>
        <dbReference type="Proteomes" id="UP000092247"/>
    </source>
</evidence>
<dbReference type="RefSeq" id="WP_067421829.1">
    <property type="nucleotide sequence ID" value="NZ_LZEX01000003.1"/>
</dbReference>
<feature type="domain" description="ATPase AAA-type core" evidence="1">
    <location>
        <begin position="340"/>
        <end position="456"/>
    </location>
</feature>
<dbReference type="InterPro" id="IPR027417">
    <property type="entry name" value="P-loop_NTPase"/>
</dbReference>
<protein>
    <submittedName>
        <fullName evidence="2">ATPase</fullName>
    </submittedName>
</protein>
<evidence type="ECO:0000313" key="2">
    <source>
        <dbReference type="EMBL" id="OBU10580.1"/>
    </source>
</evidence>
<dbReference type="GO" id="GO:0016887">
    <property type="term" value="F:ATP hydrolysis activity"/>
    <property type="evidence" value="ECO:0007669"/>
    <property type="project" value="InterPro"/>
</dbReference>
<gene>
    <name evidence="2" type="ORF">AYY17_15675</name>
</gene>
<organism evidence="2 3">
    <name type="scientific">Morganella psychrotolerans</name>
    <dbReference type="NCBI Taxonomy" id="368603"/>
    <lineage>
        <taxon>Bacteria</taxon>
        <taxon>Pseudomonadati</taxon>
        <taxon>Pseudomonadota</taxon>
        <taxon>Gammaproteobacteria</taxon>
        <taxon>Enterobacterales</taxon>
        <taxon>Morganellaceae</taxon>
        <taxon>Morganella</taxon>
    </lineage>
</organism>
<name>A0A1B8HMT6_9GAMM</name>
<dbReference type="PANTHER" id="PTHR46411:SF2">
    <property type="entry name" value="AAA+ ATPASE DOMAIN-CONTAINING PROTEIN"/>
    <property type="match status" value="1"/>
</dbReference>
<proteinExistence type="predicted"/>
<reference evidence="2 3" key="1">
    <citation type="submission" date="2016-06" db="EMBL/GenBank/DDBJ databases">
        <authorList>
            <person name="Kjaerup R.B."/>
            <person name="Dalgaard T.S."/>
            <person name="Juul-Madsen H.R."/>
        </authorList>
    </citation>
    <scope>NUCLEOTIDE SEQUENCE [LARGE SCALE GENOMIC DNA]</scope>
    <source>
        <strain evidence="2 3">GCSL-Mp3</strain>
    </source>
</reference>
<dbReference type="Gene3D" id="3.40.50.300">
    <property type="entry name" value="P-loop containing nucleotide triphosphate hydrolases"/>
    <property type="match status" value="1"/>
</dbReference>
<dbReference type="GO" id="GO:0005524">
    <property type="term" value="F:ATP binding"/>
    <property type="evidence" value="ECO:0007669"/>
    <property type="project" value="InterPro"/>
</dbReference>
<accession>A0A1B8HMT6</accession>
<sequence>MAITITYGVLRNATHEELTSKAYSNASNNQEIDIDADKLSEEAVNDLRNTCDQMGQKKIVRIIDSIVAAKKGDFSKPVASFQAFDSVLIEYLRRDAKDGWIYRRGSDGNLYAALVTSVKHNTSGSYRNQPPSVDINITWYGFGDNSNRDKPYSVHTGNIKFYAQEVARRHVSKILAEQSLFKETPELRAEYDEQLKRYHEMVQGQFPHQFRAIGAANKMDGYGSYDRNLNIAGHKLIHDLPTSECGPISEVVETELLGTDEVDGFGVLPEATAVRFFDLSLHQYVWVHSNNVEPYQYDKNLRNKMILPESHSDLLDVLTSDITAFTSDIIEGKSAGNIIMCVGKPGLGKTLTAEVYSELTERALYSIHAGTLGINAEEIDKNLKTILMRARRWDCVLLLDEADVFVMARGLDMVHNAVVAEFLRTMEYFDGLMFMTSNRENDLDEAIIPRCAAIIRYDVPTFDDAKKIWQVMAENFGVKLSEELLNQLLERFPTMPPRDIKMLLRLTLRMCRAKQGNDAIPDIEMFRRCAMFRGVQIQSKTTGNNDNAA</sequence>
<evidence type="ECO:0000259" key="1">
    <source>
        <dbReference type="Pfam" id="PF00004"/>
    </source>
</evidence>
<comment type="caution">
    <text evidence="2">The sequence shown here is derived from an EMBL/GenBank/DDBJ whole genome shotgun (WGS) entry which is preliminary data.</text>
</comment>
<dbReference type="SUPFAM" id="SSF52540">
    <property type="entry name" value="P-loop containing nucleoside triphosphate hydrolases"/>
    <property type="match status" value="1"/>
</dbReference>
<dbReference type="AlphaFoldDB" id="A0A1B8HMT6"/>
<dbReference type="Proteomes" id="UP000092247">
    <property type="component" value="Unassembled WGS sequence"/>
</dbReference>
<dbReference type="EMBL" id="LZEX01000003">
    <property type="protein sequence ID" value="OBU10580.1"/>
    <property type="molecule type" value="Genomic_DNA"/>
</dbReference>
<dbReference type="Pfam" id="PF00004">
    <property type="entry name" value="AAA"/>
    <property type="match status" value="1"/>
</dbReference>
<dbReference type="InterPro" id="IPR003959">
    <property type="entry name" value="ATPase_AAA_core"/>
</dbReference>